<dbReference type="Pfam" id="PF00890">
    <property type="entry name" value="FAD_binding_2"/>
    <property type="match status" value="1"/>
</dbReference>
<keyword evidence="3" id="KW-0274">FAD</keyword>
<evidence type="ECO:0000256" key="2">
    <source>
        <dbReference type="ARBA" id="ARBA00022630"/>
    </source>
</evidence>
<evidence type="ECO:0000259" key="5">
    <source>
        <dbReference type="Pfam" id="PF00890"/>
    </source>
</evidence>
<dbReference type="InterPro" id="IPR003953">
    <property type="entry name" value="FAD-dep_OxRdtase_2_FAD-bd"/>
</dbReference>
<keyword evidence="2" id="KW-0285">Flavoprotein</keyword>
<dbReference type="PRINTS" id="PR00411">
    <property type="entry name" value="PNDRDTASEI"/>
</dbReference>
<dbReference type="Gene3D" id="3.50.50.60">
    <property type="entry name" value="FAD/NAD(P)-binding domain"/>
    <property type="match status" value="1"/>
</dbReference>
<dbReference type="InterPro" id="IPR027477">
    <property type="entry name" value="Succ_DH/fumarate_Rdtase_cat_sf"/>
</dbReference>
<name>A0A7I7KTS4_9MYCO</name>
<dbReference type="GO" id="GO:0033765">
    <property type="term" value="F:steroid dehydrogenase activity, acting on the CH-CH group of donors"/>
    <property type="evidence" value="ECO:0007669"/>
    <property type="project" value="UniProtKB-ARBA"/>
</dbReference>
<dbReference type="InterPro" id="IPR036188">
    <property type="entry name" value="FAD/NAD-bd_sf"/>
</dbReference>
<dbReference type="KEGG" id="mcoo:MCOO_08830"/>
<proteinExistence type="predicted"/>
<evidence type="ECO:0000313" key="7">
    <source>
        <dbReference type="Proteomes" id="UP000465866"/>
    </source>
</evidence>
<evidence type="ECO:0000313" key="6">
    <source>
        <dbReference type="EMBL" id="BBX44868.1"/>
    </source>
</evidence>
<organism evidence="6 7">
    <name type="scientific">Mycobacterium cookii</name>
    <dbReference type="NCBI Taxonomy" id="1775"/>
    <lineage>
        <taxon>Bacteria</taxon>
        <taxon>Bacillati</taxon>
        <taxon>Actinomycetota</taxon>
        <taxon>Actinomycetes</taxon>
        <taxon>Mycobacteriales</taxon>
        <taxon>Mycobacteriaceae</taxon>
        <taxon>Mycobacterium</taxon>
    </lineage>
</organism>
<feature type="domain" description="FAD-dependent oxidoreductase 2 FAD-binding" evidence="5">
    <location>
        <begin position="22"/>
        <end position="462"/>
    </location>
</feature>
<dbReference type="AlphaFoldDB" id="A0A7I7KTS4"/>
<accession>A0A7I7KTS4</accession>
<dbReference type="PANTHER" id="PTHR43400:SF10">
    <property type="entry name" value="3-OXOSTEROID 1-DEHYDROGENASE"/>
    <property type="match status" value="1"/>
</dbReference>
<gene>
    <name evidence="6" type="ORF">MCOO_08830</name>
</gene>
<keyword evidence="4" id="KW-0560">Oxidoreductase</keyword>
<dbReference type="NCBIfam" id="NF005510">
    <property type="entry name" value="PRK07121.1-3"/>
    <property type="match status" value="1"/>
</dbReference>
<dbReference type="EMBL" id="AP022569">
    <property type="protein sequence ID" value="BBX44868.1"/>
    <property type="molecule type" value="Genomic_DNA"/>
</dbReference>
<evidence type="ECO:0000256" key="3">
    <source>
        <dbReference type="ARBA" id="ARBA00022827"/>
    </source>
</evidence>
<evidence type="ECO:0000256" key="1">
    <source>
        <dbReference type="ARBA" id="ARBA00001974"/>
    </source>
</evidence>
<protein>
    <recommendedName>
        <fullName evidence="5">FAD-dependent oxidoreductase 2 FAD-binding domain-containing protein</fullName>
    </recommendedName>
</protein>
<sequence length="497" mass="52206">MKSPIPATLSVDDVPSWSDEVDVVVIGFGIGGGCAAVTAAAAGSRVLVLERAAAAGGTTSMAGGHFYLGGGTAVQQATGHSDTAEEMYKYLVAASREPDLEKIRAYSDGSVEHFNWLEDLGFQFERSFYPGKVVVPPGTEGLSYTGNEKVWPFCEEAVPAPRGHSVPVPGELGGAAMVIDLLVKRADDLGVQFRYETGATNLVVNEDGAVVGVAWKHFSETGAVKAKSVIIAAGGFAMNPEMVAEYTPALGQPRRTKHHGLVAPYILGNPNDDGLGLRMGISAGGVAENMHEQFITAAAYPPEVLLTGVIVNKEGKRFVAEDSYHSRTSAFVLEQPEQTAYLIVDEAHTEMPAMPLIKFLDGYETIAELENALGIPAGNVAATLKRYNEFAAKGEDPDFHKQPDYLAPQDNGPWAVFDLSLGRAMYSGFTMGGLAVTVDGEVRRADDSVIPGLYAVGACASNIAQDGKGYASGTQLGEGSFFGRRAGAHAAAKAGGA</sequence>
<dbReference type="PANTHER" id="PTHR43400">
    <property type="entry name" value="FUMARATE REDUCTASE"/>
    <property type="match status" value="1"/>
</dbReference>
<dbReference type="Gene3D" id="3.90.700.10">
    <property type="entry name" value="Succinate dehydrogenase/fumarate reductase flavoprotein, catalytic domain"/>
    <property type="match status" value="1"/>
</dbReference>
<dbReference type="InterPro" id="IPR050315">
    <property type="entry name" value="FAD-oxidoreductase_2"/>
</dbReference>
<evidence type="ECO:0000256" key="4">
    <source>
        <dbReference type="ARBA" id="ARBA00023002"/>
    </source>
</evidence>
<dbReference type="SUPFAM" id="SSF51905">
    <property type="entry name" value="FAD/NAD(P)-binding domain"/>
    <property type="match status" value="1"/>
</dbReference>
<dbReference type="Proteomes" id="UP000465866">
    <property type="component" value="Chromosome"/>
</dbReference>
<comment type="cofactor">
    <cofactor evidence="1">
        <name>FAD</name>
        <dbReference type="ChEBI" id="CHEBI:57692"/>
    </cofactor>
</comment>
<keyword evidence="7" id="KW-1185">Reference proteome</keyword>
<dbReference type="RefSeq" id="WP_163775254.1">
    <property type="nucleotide sequence ID" value="NZ_AP022569.1"/>
</dbReference>
<dbReference type="SUPFAM" id="SSF56425">
    <property type="entry name" value="Succinate dehydrogenase/fumarate reductase flavoprotein, catalytic domain"/>
    <property type="match status" value="1"/>
</dbReference>
<reference evidence="6 7" key="1">
    <citation type="journal article" date="2019" name="Emerg. Microbes Infect.">
        <title>Comprehensive subspecies identification of 175 nontuberculous mycobacteria species based on 7547 genomic profiles.</title>
        <authorList>
            <person name="Matsumoto Y."/>
            <person name="Kinjo T."/>
            <person name="Motooka D."/>
            <person name="Nabeya D."/>
            <person name="Jung N."/>
            <person name="Uechi K."/>
            <person name="Horii T."/>
            <person name="Iida T."/>
            <person name="Fujita J."/>
            <person name="Nakamura S."/>
        </authorList>
    </citation>
    <scope>NUCLEOTIDE SEQUENCE [LARGE SCALE GENOMIC DNA]</scope>
    <source>
        <strain evidence="6 7">JCM 12404</strain>
    </source>
</reference>
<dbReference type="PROSITE" id="PS51257">
    <property type="entry name" value="PROKAR_LIPOPROTEIN"/>
    <property type="match status" value="1"/>
</dbReference>
<dbReference type="NCBIfam" id="NF005508">
    <property type="entry name" value="PRK07121.1-1"/>
    <property type="match status" value="1"/>
</dbReference>
<dbReference type="GO" id="GO:0008202">
    <property type="term" value="P:steroid metabolic process"/>
    <property type="evidence" value="ECO:0007669"/>
    <property type="project" value="UniProtKB-ARBA"/>
</dbReference>